<dbReference type="AlphaFoldDB" id="A0AAD5TCI8"/>
<protein>
    <submittedName>
        <fullName evidence="2">Uncharacterized protein</fullName>
    </submittedName>
</protein>
<accession>A0AAD5TCI8</accession>
<keyword evidence="3" id="KW-1185">Reference proteome</keyword>
<reference evidence="2" key="1">
    <citation type="submission" date="2020-05" db="EMBL/GenBank/DDBJ databases">
        <title>Phylogenomic resolution of chytrid fungi.</title>
        <authorList>
            <person name="Stajich J.E."/>
            <person name="Amses K."/>
            <person name="Simmons R."/>
            <person name="Seto K."/>
            <person name="Myers J."/>
            <person name="Bonds A."/>
            <person name="Quandt C.A."/>
            <person name="Barry K."/>
            <person name="Liu P."/>
            <person name="Grigoriev I."/>
            <person name="Longcore J.E."/>
            <person name="James T.Y."/>
        </authorList>
    </citation>
    <scope>NUCLEOTIDE SEQUENCE</scope>
    <source>
        <strain evidence="2">JEL0513</strain>
    </source>
</reference>
<evidence type="ECO:0000313" key="3">
    <source>
        <dbReference type="Proteomes" id="UP001211907"/>
    </source>
</evidence>
<gene>
    <name evidence="2" type="ORF">HK100_001785</name>
</gene>
<organism evidence="2 3">
    <name type="scientific">Physocladia obscura</name>
    <dbReference type="NCBI Taxonomy" id="109957"/>
    <lineage>
        <taxon>Eukaryota</taxon>
        <taxon>Fungi</taxon>
        <taxon>Fungi incertae sedis</taxon>
        <taxon>Chytridiomycota</taxon>
        <taxon>Chytridiomycota incertae sedis</taxon>
        <taxon>Chytridiomycetes</taxon>
        <taxon>Chytridiales</taxon>
        <taxon>Chytriomycetaceae</taxon>
        <taxon>Physocladia</taxon>
    </lineage>
</organism>
<dbReference type="Proteomes" id="UP001211907">
    <property type="component" value="Unassembled WGS sequence"/>
</dbReference>
<sequence>MKLVKESALRLLADLNNRINIIEHQLSQIKPLVVQVTQLLSELPPDEINKVDESNDFQMTQLPSEGVQWFKDMPNQIEWPSNGVIFKPINQGLHDFLDLGGNSQSVRIVSGDEDEFSEVSETITRPFWQLFKPKEVFPKKLVLTENIENSDKTKNNLAIQNQRSHYRRHSLDINNRPVAHKTRSFSVDVAKNQSSAERVQDSKGILGSRETHSPSNTTPRITPNKVERSSVSSNAQPKRIQLYEIH</sequence>
<evidence type="ECO:0000256" key="1">
    <source>
        <dbReference type="SAM" id="MobiDB-lite"/>
    </source>
</evidence>
<proteinExistence type="predicted"/>
<evidence type="ECO:0000313" key="2">
    <source>
        <dbReference type="EMBL" id="KAJ3142532.1"/>
    </source>
</evidence>
<name>A0AAD5TCI8_9FUNG</name>
<comment type="caution">
    <text evidence="2">The sequence shown here is derived from an EMBL/GenBank/DDBJ whole genome shotgun (WGS) entry which is preliminary data.</text>
</comment>
<dbReference type="EMBL" id="JADGJH010000014">
    <property type="protein sequence ID" value="KAJ3142532.1"/>
    <property type="molecule type" value="Genomic_DNA"/>
</dbReference>
<feature type="region of interest" description="Disordered" evidence="1">
    <location>
        <begin position="154"/>
        <end position="246"/>
    </location>
</feature>